<sequence length="117" mass="13794">MVASMQMLEGRRRDKHPFFLFLSRIILADAATLSPCIETLHRFYPWWRWNSFIIRKQSYSLVALQFVLKLTEMGTARCEVYIPVWVCRRTSRSTVGCRTMHAMARQAKMTLSHIWGP</sequence>
<dbReference type="AlphaFoldDB" id="A0A6A6RWU9"/>
<gene>
    <name evidence="1" type="ORF">P280DRAFT_38648</name>
</gene>
<evidence type="ECO:0000313" key="2">
    <source>
        <dbReference type="Proteomes" id="UP000799753"/>
    </source>
</evidence>
<proteinExistence type="predicted"/>
<evidence type="ECO:0000313" key="1">
    <source>
        <dbReference type="EMBL" id="KAF2639492.1"/>
    </source>
</evidence>
<name>A0A6A6RWU9_9PLEO</name>
<reference evidence="1" key="1">
    <citation type="journal article" date="2020" name="Stud. Mycol.">
        <title>101 Dothideomycetes genomes: a test case for predicting lifestyles and emergence of pathogens.</title>
        <authorList>
            <person name="Haridas S."/>
            <person name="Albert R."/>
            <person name="Binder M."/>
            <person name="Bloem J."/>
            <person name="Labutti K."/>
            <person name="Salamov A."/>
            <person name="Andreopoulos B."/>
            <person name="Baker S."/>
            <person name="Barry K."/>
            <person name="Bills G."/>
            <person name="Bluhm B."/>
            <person name="Cannon C."/>
            <person name="Castanera R."/>
            <person name="Culley D."/>
            <person name="Daum C."/>
            <person name="Ezra D."/>
            <person name="Gonzalez J."/>
            <person name="Henrissat B."/>
            <person name="Kuo A."/>
            <person name="Liang C."/>
            <person name="Lipzen A."/>
            <person name="Lutzoni F."/>
            <person name="Magnuson J."/>
            <person name="Mondo S."/>
            <person name="Nolan M."/>
            <person name="Ohm R."/>
            <person name="Pangilinan J."/>
            <person name="Park H.-J."/>
            <person name="Ramirez L."/>
            <person name="Alfaro M."/>
            <person name="Sun H."/>
            <person name="Tritt A."/>
            <person name="Yoshinaga Y."/>
            <person name="Zwiers L.-H."/>
            <person name="Turgeon B."/>
            <person name="Goodwin S."/>
            <person name="Spatafora J."/>
            <person name="Crous P."/>
            <person name="Grigoriev I."/>
        </authorList>
    </citation>
    <scope>NUCLEOTIDE SEQUENCE</scope>
    <source>
        <strain evidence="1">CBS 473.64</strain>
    </source>
</reference>
<organism evidence="1 2">
    <name type="scientific">Massarina eburnea CBS 473.64</name>
    <dbReference type="NCBI Taxonomy" id="1395130"/>
    <lineage>
        <taxon>Eukaryota</taxon>
        <taxon>Fungi</taxon>
        <taxon>Dikarya</taxon>
        <taxon>Ascomycota</taxon>
        <taxon>Pezizomycotina</taxon>
        <taxon>Dothideomycetes</taxon>
        <taxon>Pleosporomycetidae</taxon>
        <taxon>Pleosporales</taxon>
        <taxon>Massarineae</taxon>
        <taxon>Massarinaceae</taxon>
        <taxon>Massarina</taxon>
    </lineage>
</organism>
<accession>A0A6A6RWU9</accession>
<dbReference type="EMBL" id="MU006786">
    <property type="protein sequence ID" value="KAF2639492.1"/>
    <property type="molecule type" value="Genomic_DNA"/>
</dbReference>
<dbReference type="Proteomes" id="UP000799753">
    <property type="component" value="Unassembled WGS sequence"/>
</dbReference>
<protein>
    <submittedName>
        <fullName evidence="1">Uncharacterized protein</fullName>
    </submittedName>
</protein>
<keyword evidence="2" id="KW-1185">Reference proteome</keyword>